<dbReference type="AlphaFoldDB" id="A0A8H4VYU8"/>
<organism evidence="2 3">
    <name type="scientific">Cudoniella acicularis</name>
    <dbReference type="NCBI Taxonomy" id="354080"/>
    <lineage>
        <taxon>Eukaryota</taxon>
        <taxon>Fungi</taxon>
        <taxon>Dikarya</taxon>
        <taxon>Ascomycota</taxon>
        <taxon>Pezizomycotina</taxon>
        <taxon>Leotiomycetes</taxon>
        <taxon>Helotiales</taxon>
        <taxon>Tricladiaceae</taxon>
        <taxon>Cudoniella</taxon>
    </lineage>
</organism>
<accession>A0A8H4VYU8</accession>
<feature type="compositionally biased region" description="Basic and acidic residues" evidence="1">
    <location>
        <begin position="38"/>
        <end position="57"/>
    </location>
</feature>
<proteinExistence type="predicted"/>
<dbReference type="EMBL" id="JAAMPI010001389">
    <property type="protein sequence ID" value="KAF4625395.1"/>
    <property type="molecule type" value="Genomic_DNA"/>
</dbReference>
<dbReference type="Proteomes" id="UP000566819">
    <property type="component" value="Unassembled WGS sequence"/>
</dbReference>
<name>A0A8H4VYU8_9HELO</name>
<gene>
    <name evidence="2" type="ORF">G7Y89_g12773</name>
</gene>
<sequence>MSPSFPAIQDAQLEEDRKAGTPIEQPPQPEAPKAATPDQKHSKTGEEPEKAETERVKNAVIDLTDDDEMRERAPYVANPVHEDDCYGRIIKVLAEPKQEYDCPELAPELFRHVLDMLHSKNIQIIPTKYALAAEISDNEADIRQGIIHVIRIYKLLVHLRTTTEMDEMMDQIATVYKSENILPSLAEVYEAFSSDKCLPGPQLYMLQAFRYVVSSTALPESVVIKKDADELRSFIQHRTLPRLTQRYAESWVQNDPVLDPRTIPLSVLHCGNIKHPVSTKPPNPNPNI</sequence>
<protein>
    <submittedName>
        <fullName evidence="2">Uncharacterized protein</fullName>
    </submittedName>
</protein>
<evidence type="ECO:0000313" key="2">
    <source>
        <dbReference type="EMBL" id="KAF4625395.1"/>
    </source>
</evidence>
<evidence type="ECO:0000313" key="3">
    <source>
        <dbReference type="Proteomes" id="UP000566819"/>
    </source>
</evidence>
<evidence type="ECO:0000256" key="1">
    <source>
        <dbReference type="SAM" id="MobiDB-lite"/>
    </source>
</evidence>
<feature type="region of interest" description="Disordered" evidence="1">
    <location>
        <begin position="1"/>
        <end position="59"/>
    </location>
</feature>
<keyword evidence="3" id="KW-1185">Reference proteome</keyword>
<reference evidence="2 3" key="1">
    <citation type="submission" date="2020-03" db="EMBL/GenBank/DDBJ databases">
        <title>Draft Genome Sequence of Cudoniella acicularis.</title>
        <authorList>
            <person name="Buettner E."/>
            <person name="Kellner H."/>
        </authorList>
    </citation>
    <scope>NUCLEOTIDE SEQUENCE [LARGE SCALE GENOMIC DNA]</scope>
    <source>
        <strain evidence="2 3">DSM 108380</strain>
    </source>
</reference>
<comment type="caution">
    <text evidence="2">The sequence shown here is derived from an EMBL/GenBank/DDBJ whole genome shotgun (WGS) entry which is preliminary data.</text>
</comment>